<gene>
    <name evidence="5" type="primary">Zc3h7a</name>
    <name evidence="5" type="ORF">GTO92_0012863</name>
</gene>
<dbReference type="InterPro" id="IPR000571">
    <property type="entry name" value="Znf_CCCH"/>
</dbReference>
<dbReference type="PANTHER" id="PTHR14928:SF13">
    <property type="entry name" value="ZINC FINGER CCCH DOMAIN-CONTAINING PROTEIN 7A"/>
    <property type="match status" value="1"/>
</dbReference>
<sequence>MGLYDQVLQDCEMALELNDSNYRVLYRKARALKELGKDKEAYESVAKCSLAVPQDESVIKLTQELAKKMGLKIRKAYVRTQPVLNSLTGSQSLGTTNKCSNGSDSVEDIELELIDDSQERSFPVLTVASCSLVTAAAVSEFGSGHLPSVSPVESHMVERIAPAPPSCTNGGGMTYSTSESCLEYETDIIGDDLDELLDRAASDKNLTSVSPIAMSSSISPSLSCNLLTTSIPLPNQFGLPSVPLPSLYSVAAPGNARLSSLDTFNTCLDSLDSVSISEPSSAKFHFHLTDGFLVAKGEIGIIGQNNAHSNGTEIGSRNLPSIISKNPLADTHEFKQACSVCYFKTGPKLLDNTFLSELDHKCKKDILLARMKFSEEKTWKKIRPRPTKTQYVGPYYICKDVASGEECRYPGHCTFAYCQEEIDVWTLERKGTFSRELLFDPLGANGRVTLTVAKILQEHHGIFMFLCEVCFDHKPRIISKRNKDFQSFCSHPITKHDFERNKCLVHILRETTVKYLKIRPYHALCQLDLCRHEVRYGCVREDECFYAHSLIEYKVWMMQMETGITFEAITQDSKKYWTSMDPSVHGVQQAPTIQGRFGPSNLKIQFVCAQCWRNGQVNEPDKNRKYCTAKARHPWSKERRVMLVMSNERKKWTTIRNLPTKKPIPLQFDLCIHIASGKKCQYIGNCTFAHSPEERDMWTFMKENNISDMEQLYELWLKSQKSEKGEESACFAVRENGKQIHMPTDYAEEMANYHCWLCGKNCNSEKQWQKHITSEKHKEKVFNSEDDQNCWQYRFPTGVFRICERFGPIEYTGPFTAAYLEKFVRRVIAPLVYIPSEERLKKFLSHYEPGVLGYFEFNTSPQPPGYLTFLMSALQALKRDFQGVLRFGVITSRQLANRISLTSHGTVFMHRHFNTSLIFPRHALNFTSENICKWAYENLELFYRWLRPHGGKSRLMDKELKKGAALLVFLPFDPLAESQPQIDEVADIALQYHNCNRIPTLSPSLEAMGIRTSPEYSAFQSSRFLCCNTVVIPQWHSVSRKHNVCELCINHSLSIQPTKLEAGHCQFQEMGAALDSFYLREHTFTRFMSPNVECSNIHDLHNPFRYYSACCKTVNTSLANNTAFLHPSAIWRHGYITFSQVKEAHKDPQNIVPHIEDDIYLPFRTTSVTGLKCITNKTLHFYLLDSYLHWTFAVRLGASENETMKKFVTIVNLPEEIHHVLDQKEAIKKNPLEAFIHNYSIPYSPLKRHLVGDTNSETLRDTLIKEVTTKTFNDTVMDPEKDVLLFYYTQWCGFCSVLNHVLIQLAHFFQFNQMFTVSRINAAKNDLPWEYMVDRFPTILFFPSDRKHLSVKFPDAPINLPNLVRFVIRYSSRRSSSEVHGQAAPNPPTKAGSLQAQMVLLENDVHKLRREVHTLQLAKDQLSRQLSEVRHEKRQLTIHAHTLEKRNTELQLQGNELEKLYEQKKQELDDTVEKLQELADASENLLTENTLLKILMASMKEERKAALTETSSSSDEHLLEKSDSQREEL</sequence>
<feature type="zinc finger region" description="C3H1-type" evidence="1">
    <location>
        <begin position="665"/>
        <end position="693"/>
    </location>
</feature>
<dbReference type="InterPro" id="IPR013087">
    <property type="entry name" value="Znf_C2H2_type"/>
</dbReference>
<comment type="caution">
    <text evidence="5">The sequence shown here is derived from an EMBL/GenBank/DDBJ whole genome shotgun (WGS) entry which is preliminary data.</text>
</comment>
<dbReference type="Gene3D" id="1.25.40.10">
    <property type="entry name" value="Tetratricopeptide repeat domain"/>
    <property type="match status" value="1"/>
</dbReference>
<dbReference type="SUPFAM" id="SSF57667">
    <property type="entry name" value="beta-beta-alpha zinc fingers"/>
    <property type="match status" value="1"/>
</dbReference>
<dbReference type="InterPro" id="IPR036249">
    <property type="entry name" value="Thioredoxin-like_sf"/>
</dbReference>
<keyword evidence="2" id="KW-0175">Coiled coil</keyword>
<evidence type="ECO:0000256" key="2">
    <source>
        <dbReference type="SAM" id="Coils"/>
    </source>
</evidence>
<evidence type="ECO:0000259" key="4">
    <source>
        <dbReference type="PROSITE" id="PS50103"/>
    </source>
</evidence>
<dbReference type="Gene3D" id="3.30.160.60">
    <property type="entry name" value="Classic Zinc Finger"/>
    <property type="match status" value="1"/>
</dbReference>
<keyword evidence="1" id="KW-0863">Zinc-finger</keyword>
<dbReference type="CDD" id="cd02995">
    <property type="entry name" value="PDI_a_PDI_a'_C"/>
    <property type="match status" value="1"/>
</dbReference>
<dbReference type="InterPro" id="IPR013766">
    <property type="entry name" value="Thioredoxin_domain"/>
</dbReference>
<dbReference type="InterPro" id="IPR011990">
    <property type="entry name" value="TPR-like_helical_dom_sf"/>
</dbReference>
<dbReference type="InterPro" id="IPR058777">
    <property type="entry name" value="TXNDC11_thioredoxin"/>
</dbReference>
<evidence type="ECO:0000256" key="3">
    <source>
        <dbReference type="SAM" id="MobiDB-lite"/>
    </source>
</evidence>
<evidence type="ECO:0000313" key="6">
    <source>
        <dbReference type="Proteomes" id="UP001166052"/>
    </source>
</evidence>
<dbReference type="Proteomes" id="UP001166052">
    <property type="component" value="Unassembled WGS sequence"/>
</dbReference>
<dbReference type="PROSITE" id="PS00028">
    <property type="entry name" value="ZINC_FINGER_C2H2_1"/>
    <property type="match status" value="1"/>
</dbReference>
<evidence type="ECO:0000313" key="5">
    <source>
        <dbReference type="EMBL" id="MBN3291842.1"/>
    </source>
</evidence>
<feature type="domain" description="C3H1-type" evidence="4">
    <location>
        <begin position="529"/>
        <end position="551"/>
    </location>
</feature>
<name>A0ABS2YZ66_POLSE</name>
<feature type="zinc finger region" description="C3H1-type" evidence="1">
    <location>
        <begin position="529"/>
        <end position="551"/>
    </location>
</feature>
<dbReference type="PROSITE" id="PS50103">
    <property type="entry name" value="ZF_C3H1"/>
    <property type="match status" value="2"/>
</dbReference>
<dbReference type="Pfam" id="PF00085">
    <property type="entry name" value="Thioredoxin"/>
    <property type="match status" value="1"/>
</dbReference>
<keyword evidence="1" id="KW-0862">Zinc</keyword>
<organism evidence="5 6">
    <name type="scientific">Polypterus senegalus</name>
    <name type="common">Senegal bichir</name>
    <dbReference type="NCBI Taxonomy" id="55291"/>
    <lineage>
        <taxon>Eukaryota</taxon>
        <taxon>Metazoa</taxon>
        <taxon>Chordata</taxon>
        <taxon>Craniata</taxon>
        <taxon>Vertebrata</taxon>
        <taxon>Euteleostomi</taxon>
        <taxon>Actinopterygii</taxon>
        <taxon>Polypteriformes</taxon>
        <taxon>Polypteridae</taxon>
        <taxon>Polypterus</taxon>
    </lineage>
</organism>
<keyword evidence="6" id="KW-1185">Reference proteome</keyword>
<proteinExistence type="predicted"/>
<dbReference type="Gene3D" id="3.40.30.10">
    <property type="entry name" value="Glutaredoxin"/>
    <property type="match status" value="1"/>
</dbReference>
<feature type="non-terminal residue" evidence="5">
    <location>
        <position position="1529"/>
    </location>
</feature>
<reference evidence="5" key="1">
    <citation type="journal article" date="2021" name="Cell">
        <title>Tracing the genetic footprints of vertebrate landing in non-teleost ray-finned fishes.</title>
        <authorList>
            <person name="Bi X."/>
            <person name="Wang K."/>
            <person name="Yang L."/>
            <person name="Pan H."/>
            <person name="Jiang H."/>
            <person name="Wei Q."/>
            <person name="Fang M."/>
            <person name="Yu H."/>
            <person name="Zhu C."/>
            <person name="Cai Y."/>
            <person name="He Y."/>
            <person name="Gan X."/>
            <person name="Zeng H."/>
            <person name="Yu D."/>
            <person name="Zhu Y."/>
            <person name="Jiang H."/>
            <person name="Qiu Q."/>
            <person name="Yang H."/>
            <person name="Zhang Y.E."/>
            <person name="Wang W."/>
            <person name="Zhu M."/>
            <person name="He S."/>
            <person name="Zhang G."/>
        </authorList>
    </citation>
    <scope>NUCLEOTIDE SEQUENCE</scope>
    <source>
        <strain evidence="5">Bchr_001</strain>
    </source>
</reference>
<dbReference type="PANTHER" id="PTHR14928">
    <property type="entry name" value="MICRO-RNA BINDING ZINC FINGER CCCH DOMAIN-CONTAINING PROTEIN 7"/>
    <property type="match status" value="1"/>
</dbReference>
<feature type="domain" description="C3H1-type" evidence="4">
    <location>
        <begin position="665"/>
        <end position="693"/>
    </location>
</feature>
<dbReference type="EMBL" id="JAAWVN010014328">
    <property type="protein sequence ID" value="MBN3291842.1"/>
    <property type="molecule type" value="Genomic_DNA"/>
</dbReference>
<evidence type="ECO:0000256" key="1">
    <source>
        <dbReference type="PROSITE-ProRule" id="PRU00723"/>
    </source>
</evidence>
<dbReference type="CDD" id="cd02981">
    <property type="entry name" value="PDI_b_family"/>
    <property type="match status" value="1"/>
</dbReference>
<feature type="region of interest" description="Disordered" evidence="3">
    <location>
        <begin position="1503"/>
        <end position="1529"/>
    </location>
</feature>
<keyword evidence="1" id="KW-0479">Metal-binding</keyword>
<dbReference type="SUPFAM" id="SSF48452">
    <property type="entry name" value="TPR-like"/>
    <property type="match status" value="1"/>
</dbReference>
<dbReference type="InterPro" id="IPR036236">
    <property type="entry name" value="Znf_C2H2_sf"/>
</dbReference>
<dbReference type="Pfam" id="PF26234">
    <property type="entry name" value="TXNDC11_2nd"/>
    <property type="match status" value="1"/>
</dbReference>
<dbReference type="InterPro" id="IPR039691">
    <property type="entry name" value="ZC3H7A/B"/>
</dbReference>
<protein>
    <submittedName>
        <fullName evidence="5">Z3H7A protein</fullName>
    </submittedName>
</protein>
<accession>A0ABS2YZ66</accession>
<feature type="compositionally biased region" description="Basic and acidic residues" evidence="3">
    <location>
        <begin position="1514"/>
        <end position="1529"/>
    </location>
</feature>
<dbReference type="SUPFAM" id="SSF52833">
    <property type="entry name" value="Thioredoxin-like"/>
    <property type="match status" value="1"/>
</dbReference>
<feature type="coiled-coil region" evidence="2">
    <location>
        <begin position="1391"/>
        <end position="1488"/>
    </location>
</feature>
<feature type="non-terminal residue" evidence="5">
    <location>
        <position position="1"/>
    </location>
</feature>